<accession>A0A8E2DXU5</accession>
<evidence type="ECO:0008006" key="4">
    <source>
        <dbReference type="Google" id="ProtNLM"/>
    </source>
</evidence>
<evidence type="ECO:0000256" key="1">
    <source>
        <dbReference type="SAM" id="MobiDB-lite"/>
    </source>
</evidence>
<feature type="compositionally biased region" description="Basic residues" evidence="1">
    <location>
        <begin position="643"/>
        <end position="654"/>
    </location>
</feature>
<keyword evidence="3" id="KW-1185">Reference proteome</keyword>
<protein>
    <recommendedName>
        <fullName evidence="4">F-box domain-containing protein</fullName>
    </recommendedName>
</protein>
<gene>
    <name evidence="2" type="ORF">K432DRAFT_410635</name>
</gene>
<name>A0A8E2DXU5_9PEZI</name>
<dbReference type="AlphaFoldDB" id="A0A8E2DXU5"/>
<feature type="region of interest" description="Disordered" evidence="1">
    <location>
        <begin position="629"/>
        <end position="660"/>
    </location>
</feature>
<evidence type="ECO:0000313" key="2">
    <source>
        <dbReference type="EMBL" id="OCK73511.1"/>
    </source>
</evidence>
<reference evidence="2 3" key="1">
    <citation type="journal article" date="2016" name="Nat. Commun.">
        <title>Ectomycorrhizal ecology is imprinted in the genome of the dominant symbiotic fungus Cenococcum geophilum.</title>
        <authorList>
            <consortium name="DOE Joint Genome Institute"/>
            <person name="Peter M."/>
            <person name="Kohler A."/>
            <person name="Ohm R.A."/>
            <person name="Kuo A."/>
            <person name="Krutzmann J."/>
            <person name="Morin E."/>
            <person name="Arend M."/>
            <person name="Barry K.W."/>
            <person name="Binder M."/>
            <person name="Choi C."/>
            <person name="Clum A."/>
            <person name="Copeland A."/>
            <person name="Grisel N."/>
            <person name="Haridas S."/>
            <person name="Kipfer T."/>
            <person name="LaButti K."/>
            <person name="Lindquist E."/>
            <person name="Lipzen A."/>
            <person name="Maire R."/>
            <person name="Meier B."/>
            <person name="Mihaltcheva S."/>
            <person name="Molinier V."/>
            <person name="Murat C."/>
            <person name="Poggeler S."/>
            <person name="Quandt C.A."/>
            <person name="Sperisen C."/>
            <person name="Tritt A."/>
            <person name="Tisserant E."/>
            <person name="Crous P.W."/>
            <person name="Henrissat B."/>
            <person name="Nehls U."/>
            <person name="Egli S."/>
            <person name="Spatafora J.W."/>
            <person name="Grigoriev I.V."/>
            <person name="Martin F.M."/>
        </authorList>
    </citation>
    <scope>NUCLEOTIDE SEQUENCE [LARGE SCALE GENOMIC DNA]</scope>
    <source>
        <strain evidence="2 3">CBS 459.81</strain>
    </source>
</reference>
<dbReference type="Proteomes" id="UP000250266">
    <property type="component" value="Unassembled WGS sequence"/>
</dbReference>
<dbReference type="EMBL" id="KV745747">
    <property type="protein sequence ID" value="OCK73511.1"/>
    <property type="molecule type" value="Genomic_DNA"/>
</dbReference>
<organism evidence="2 3">
    <name type="scientific">Lepidopterella palustris CBS 459.81</name>
    <dbReference type="NCBI Taxonomy" id="1314670"/>
    <lineage>
        <taxon>Eukaryota</taxon>
        <taxon>Fungi</taxon>
        <taxon>Dikarya</taxon>
        <taxon>Ascomycota</taxon>
        <taxon>Pezizomycotina</taxon>
        <taxon>Dothideomycetes</taxon>
        <taxon>Pleosporomycetidae</taxon>
        <taxon>Mytilinidiales</taxon>
        <taxon>Argynnaceae</taxon>
        <taxon>Lepidopterella</taxon>
    </lineage>
</organism>
<dbReference type="OrthoDB" id="3939962at2759"/>
<proteinExistence type="predicted"/>
<evidence type="ECO:0000313" key="3">
    <source>
        <dbReference type="Proteomes" id="UP000250266"/>
    </source>
</evidence>
<sequence length="660" mass="75557">MERINTDIWTFDRASILKVTLVCKAWHHIAQRILEGDLDRIIISPGSHVRNVQLFQRIERDPKFQQRTHHIRILDVHSSEFLPFHRDAPWPDYKPGHEREEHGYLERRSDSTWAQLEQLATLIPRLSLSGFIWAAKMRIPQCILDALVRQSDCRVHCPLPAGDPKGRSSAWITFPSIQTLEGLSGLRLVASSLVSLGVVVPAWDDISKEQSLLRLLGKLISEAPLRNLEIHAADRPYPQIAYAPRVDFAILTDFRWMIDFFHTSRDPLRLHTLRLTNMCMCGPDQQTLLHLGEVKLGNCISWKDLRKVHLTCPTLLDFMRTDVGAEEMQLQSLILELDSPYAEIENKACRKKPDFDSVRSFLFSQHSLQHVGLYNGLPVVASGDDETDRDLFCHLSQSLHSLTLHENEPGCNTGQPSRSIISLATLRLIGETCPCLRELAVDIPCKDTELLEYLVCISQSLWFVRSLELLVELEKYNQHTIREPISDIRCLQIWNDLFNSSSRLRLKSLLVRVGAMFSNEKANPLPPTKRWQRRFLVEGDGTSGGQCYGVAKCLELEEFEARLRHDSNSTYGGMTHRELGMFRDIAVKGCRVYKPPAPEPLPELPPGAQWAQINIATMFHPLYQFTGFDPSQIAPPQTQQYRQTRRTKPQRKLRSLLPKE</sequence>